<protein>
    <submittedName>
        <fullName evidence="1">Uncharacterized protein</fullName>
    </submittedName>
</protein>
<dbReference type="EMBL" id="JARMAB010000002">
    <property type="protein sequence ID" value="MED1201577.1"/>
    <property type="molecule type" value="Genomic_DNA"/>
</dbReference>
<comment type="caution">
    <text evidence="1">The sequence shown here is derived from an EMBL/GenBank/DDBJ whole genome shotgun (WGS) entry which is preliminary data.</text>
</comment>
<dbReference type="RefSeq" id="WP_157090596.1">
    <property type="nucleotide sequence ID" value="NZ_JARMAB010000002.1"/>
</dbReference>
<evidence type="ECO:0000313" key="1">
    <source>
        <dbReference type="EMBL" id="MED1201577.1"/>
    </source>
</evidence>
<name>A0ABU6MB19_9BACI</name>
<accession>A0ABU6MB19</accession>
<evidence type="ECO:0000313" key="2">
    <source>
        <dbReference type="Proteomes" id="UP001341444"/>
    </source>
</evidence>
<proteinExistence type="predicted"/>
<gene>
    <name evidence="1" type="ORF">P4T90_00560</name>
</gene>
<dbReference type="Proteomes" id="UP001341444">
    <property type="component" value="Unassembled WGS sequence"/>
</dbReference>
<reference evidence="1 2" key="1">
    <citation type="submission" date="2023-03" db="EMBL/GenBank/DDBJ databases">
        <title>Bacillus Genome Sequencing.</title>
        <authorList>
            <person name="Dunlap C."/>
        </authorList>
    </citation>
    <scope>NUCLEOTIDE SEQUENCE [LARGE SCALE GENOMIC DNA]</scope>
    <source>
        <strain evidence="1 2">B-23453</strain>
    </source>
</reference>
<sequence length="73" mass="8558">MSNDRHYEALKTYAEETLWVKKYLYQWSAQDLSTLDKVPYVSWITSAHPNVFVATGFKKWGGNDKWDSSRHAC</sequence>
<keyword evidence="2" id="KW-1185">Reference proteome</keyword>
<organism evidence="1 2">
    <name type="scientific">Heyndrickxia acidicola</name>
    <dbReference type="NCBI Taxonomy" id="209389"/>
    <lineage>
        <taxon>Bacteria</taxon>
        <taxon>Bacillati</taxon>
        <taxon>Bacillota</taxon>
        <taxon>Bacilli</taxon>
        <taxon>Bacillales</taxon>
        <taxon>Bacillaceae</taxon>
        <taxon>Heyndrickxia</taxon>
    </lineage>
</organism>